<dbReference type="EMBL" id="KN817640">
    <property type="protein sequence ID" value="KJA15597.1"/>
    <property type="molecule type" value="Genomic_DNA"/>
</dbReference>
<dbReference type="GO" id="GO:0005886">
    <property type="term" value="C:plasma membrane"/>
    <property type="evidence" value="ECO:0007669"/>
    <property type="project" value="TreeGrafter"/>
</dbReference>
<name>A0A0D2KLW0_HYPSF</name>
<evidence type="ECO:0000256" key="3">
    <source>
        <dbReference type="ARBA" id="ARBA00022989"/>
    </source>
</evidence>
<sequence>GIIAYLFFFLWRHHQINHGAIFAIYILTQISYSTYALSWDLLMDWSVLRIHSPHPLLRPELVYTNNIPMYYFAIVTNVLIRFIWVIYIPQNGPSMMLRSFIAGMLEMLRRVQWNFYRLENEHLGNVDQYRVTREVPLPYAIDENREYDQDDDDDRDHLRLKR</sequence>
<feature type="non-terminal residue" evidence="7">
    <location>
        <position position="1"/>
    </location>
</feature>
<comment type="subcellular location">
    <subcellularLocation>
        <location evidence="1">Membrane</location>
        <topology evidence="1">Multi-pass membrane protein</topology>
    </subcellularLocation>
</comment>
<reference evidence="8" key="1">
    <citation type="submission" date="2014-04" db="EMBL/GenBank/DDBJ databases">
        <title>Evolutionary Origins and Diversification of the Mycorrhizal Mutualists.</title>
        <authorList>
            <consortium name="DOE Joint Genome Institute"/>
            <consortium name="Mycorrhizal Genomics Consortium"/>
            <person name="Kohler A."/>
            <person name="Kuo A."/>
            <person name="Nagy L.G."/>
            <person name="Floudas D."/>
            <person name="Copeland A."/>
            <person name="Barry K.W."/>
            <person name="Cichocki N."/>
            <person name="Veneault-Fourrey C."/>
            <person name="LaButti K."/>
            <person name="Lindquist E.A."/>
            <person name="Lipzen A."/>
            <person name="Lundell T."/>
            <person name="Morin E."/>
            <person name="Murat C."/>
            <person name="Riley R."/>
            <person name="Ohm R."/>
            <person name="Sun H."/>
            <person name="Tunlid A."/>
            <person name="Henrissat B."/>
            <person name="Grigoriev I.V."/>
            <person name="Hibbett D.S."/>
            <person name="Martin F."/>
        </authorList>
    </citation>
    <scope>NUCLEOTIDE SEQUENCE [LARGE SCALE GENOMIC DNA]</scope>
    <source>
        <strain evidence="8">FD-334 SS-4</strain>
    </source>
</reference>
<dbReference type="STRING" id="945553.A0A0D2KLW0"/>
<dbReference type="OrthoDB" id="9970435at2759"/>
<feature type="domain" description="EXS" evidence="6">
    <location>
        <begin position="1"/>
        <end position="149"/>
    </location>
</feature>
<keyword evidence="8" id="KW-1185">Reference proteome</keyword>
<evidence type="ECO:0000259" key="6">
    <source>
        <dbReference type="PROSITE" id="PS51380"/>
    </source>
</evidence>
<dbReference type="Pfam" id="PF03124">
    <property type="entry name" value="EXS"/>
    <property type="match status" value="1"/>
</dbReference>
<gene>
    <name evidence="7" type="ORF">HYPSUDRAFT_148909</name>
</gene>
<feature type="transmembrane region" description="Helical" evidence="5">
    <location>
        <begin position="20"/>
        <end position="39"/>
    </location>
</feature>
<keyword evidence="2 5" id="KW-0812">Transmembrane</keyword>
<protein>
    <recommendedName>
        <fullName evidence="6">EXS domain-containing protein</fullName>
    </recommendedName>
</protein>
<proteinExistence type="predicted"/>
<dbReference type="GO" id="GO:0005794">
    <property type="term" value="C:Golgi apparatus"/>
    <property type="evidence" value="ECO:0007669"/>
    <property type="project" value="TreeGrafter"/>
</dbReference>
<accession>A0A0D2KLW0</accession>
<dbReference type="PROSITE" id="PS51380">
    <property type="entry name" value="EXS"/>
    <property type="match status" value="1"/>
</dbReference>
<dbReference type="PANTHER" id="PTHR10783:SF103">
    <property type="entry name" value="SOLUTE CARRIER FAMILY 53 MEMBER 1"/>
    <property type="match status" value="1"/>
</dbReference>
<dbReference type="GO" id="GO:0016036">
    <property type="term" value="P:cellular response to phosphate starvation"/>
    <property type="evidence" value="ECO:0007669"/>
    <property type="project" value="TreeGrafter"/>
</dbReference>
<keyword evidence="3 5" id="KW-1133">Transmembrane helix</keyword>
<feature type="transmembrane region" description="Helical" evidence="5">
    <location>
        <begin position="69"/>
        <end position="88"/>
    </location>
</feature>
<evidence type="ECO:0000256" key="5">
    <source>
        <dbReference type="SAM" id="Phobius"/>
    </source>
</evidence>
<dbReference type="InterPro" id="IPR004342">
    <property type="entry name" value="EXS_C"/>
</dbReference>
<evidence type="ECO:0000256" key="1">
    <source>
        <dbReference type="ARBA" id="ARBA00004141"/>
    </source>
</evidence>
<dbReference type="GO" id="GO:0000822">
    <property type="term" value="F:inositol hexakisphosphate binding"/>
    <property type="evidence" value="ECO:0007669"/>
    <property type="project" value="TreeGrafter"/>
</dbReference>
<organism evidence="7 8">
    <name type="scientific">Hypholoma sublateritium (strain FD-334 SS-4)</name>
    <dbReference type="NCBI Taxonomy" id="945553"/>
    <lineage>
        <taxon>Eukaryota</taxon>
        <taxon>Fungi</taxon>
        <taxon>Dikarya</taxon>
        <taxon>Basidiomycota</taxon>
        <taxon>Agaricomycotina</taxon>
        <taxon>Agaricomycetes</taxon>
        <taxon>Agaricomycetidae</taxon>
        <taxon>Agaricales</taxon>
        <taxon>Agaricineae</taxon>
        <taxon>Strophariaceae</taxon>
        <taxon>Hypholoma</taxon>
    </lineage>
</organism>
<evidence type="ECO:0000313" key="7">
    <source>
        <dbReference type="EMBL" id="KJA15597.1"/>
    </source>
</evidence>
<dbReference type="Proteomes" id="UP000054270">
    <property type="component" value="Unassembled WGS sequence"/>
</dbReference>
<evidence type="ECO:0000313" key="8">
    <source>
        <dbReference type="Proteomes" id="UP000054270"/>
    </source>
</evidence>
<evidence type="ECO:0000256" key="2">
    <source>
        <dbReference type="ARBA" id="ARBA00022692"/>
    </source>
</evidence>
<dbReference type="AlphaFoldDB" id="A0A0D2KLW0"/>
<dbReference type="PANTHER" id="PTHR10783">
    <property type="entry name" value="XENOTROPIC AND POLYTROPIC RETROVIRUS RECEPTOR 1-RELATED"/>
    <property type="match status" value="1"/>
</dbReference>
<evidence type="ECO:0000256" key="4">
    <source>
        <dbReference type="ARBA" id="ARBA00023136"/>
    </source>
</evidence>
<dbReference type="GO" id="GO:0006817">
    <property type="term" value="P:phosphate ion transport"/>
    <property type="evidence" value="ECO:0007669"/>
    <property type="project" value="TreeGrafter"/>
</dbReference>
<keyword evidence="4 5" id="KW-0472">Membrane</keyword>